<reference evidence="2 3" key="1">
    <citation type="journal article" date="2018" name="Mol. Plant">
        <title>The genome of Artemisia annua provides insight into the evolution of Asteraceae family and artemisinin biosynthesis.</title>
        <authorList>
            <person name="Shen Q."/>
            <person name="Zhang L."/>
            <person name="Liao Z."/>
            <person name="Wang S."/>
            <person name="Yan T."/>
            <person name="Shi P."/>
            <person name="Liu M."/>
            <person name="Fu X."/>
            <person name="Pan Q."/>
            <person name="Wang Y."/>
            <person name="Lv Z."/>
            <person name="Lu X."/>
            <person name="Zhang F."/>
            <person name="Jiang W."/>
            <person name="Ma Y."/>
            <person name="Chen M."/>
            <person name="Hao X."/>
            <person name="Li L."/>
            <person name="Tang Y."/>
            <person name="Lv G."/>
            <person name="Zhou Y."/>
            <person name="Sun X."/>
            <person name="Brodelius P.E."/>
            <person name="Rose J.K.C."/>
            <person name="Tang K."/>
        </authorList>
    </citation>
    <scope>NUCLEOTIDE SEQUENCE [LARGE SCALE GENOMIC DNA]</scope>
    <source>
        <strain evidence="3">cv. Huhao1</strain>
        <tissue evidence="2">Leaf</tissue>
    </source>
</reference>
<dbReference type="EMBL" id="PKPP01006274">
    <property type="protein sequence ID" value="PWA57061.1"/>
    <property type="molecule type" value="Genomic_DNA"/>
</dbReference>
<evidence type="ECO:0000313" key="3">
    <source>
        <dbReference type="Proteomes" id="UP000245207"/>
    </source>
</evidence>
<feature type="region of interest" description="Disordered" evidence="1">
    <location>
        <begin position="341"/>
        <end position="379"/>
    </location>
</feature>
<feature type="compositionally biased region" description="Basic and acidic residues" evidence="1">
    <location>
        <begin position="736"/>
        <end position="752"/>
    </location>
</feature>
<keyword evidence="3" id="KW-1185">Reference proteome</keyword>
<protein>
    <submittedName>
        <fullName evidence="2">Uncharacterized protein</fullName>
    </submittedName>
</protein>
<accession>A0A2U1M739</accession>
<feature type="region of interest" description="Disordered" evidence="1">
    <location>
        <begin position="67"/>
        <end position="108"/>
    </location>
</feature>
<sequence>MKNLSENETPYEAKIACGLVLYNAYKLAFCSLVDMKSKVVDDHITSRSTRSKKASIVEETDIEKNQFVKRHKRNEIEGGPSKNKTRKDKYVGTKNTSNKSKGSRSSPRPLYDSLRFLSNSQKNTLVDMGFGFLFGMNIHYMPSTLSRYIVENFNQSSMCIKLRNDSIEITPKLVKEVLGIPLGGQGLVKISNHELKARWKAQFNKHITTKRVAEMIKKTDEAGIMFKMNFLVVFTMLCVHLKKMLIYLHCTKCDEYKQSRRVVGFNSLEKGCFDESRTVRVGPVGSWELDDSCNFCRTSGCSLVDMKSKVVDDHITSRSTRSTKASIVEETDIEKNQFVKRHKHNEIEGGPSKNKTRKDKYVGTKNTSNKSKGSRSSPRPLYDSLRFLSNSQKNTLVDMGFGFLIGMNIHYMPSTLSRYIVENFNQSSIPAITSWTSDLMKDREGFEIDNGGFGNLELLPIDEEFFKEQSSQKDLIYLHCTKCDELNVMRSRPAITSWTSDLMKDREGFEIDNGGFGNLELLPIDEEFFKEQSSQKDLQFVKDKIEANLFILSDEKNKLQKFITGSILLFPDNIKLKELKGMFDDLFCQKKVDDPKCSRDLIVIGTTAADANREDQGIAADFHDMFADVDDPTVKKTNHDDQGVEETHSFLYKLVEQNVDGVEFSNPGDNDVGDCSNAKDIDRPRVENKYDVSDKEEGKMYDVEKQNDEELEAVNTQRKRRGQPKKLGRHGRPKKRNENDKNEAVEIPKHVEGTAGDADFGDEETVADKDEGKKDDVDKLVEAVNENDQNEDVEAMEIVDYIKMPGWPKKRGRDNEIEDVDSLKRKCTGQPTAIVAQTASANRSQISSAAQASPTAQALQTAQPSQAIVAQASPTAQASQIPQRSQAAILHASPIRMTKNTAKRRG</sequence>
<name>A0A2U1M739_ARTAN</name>
<feature type="region of interest" description="Disordered" evidence="1">
    <location>
        <begin position="662"/>
        <end position="774"/>
    </location>
</feature>
<feature type="compositionally biased region" description="Basic and acidic residues" evidence="1">
    <location>
        <begin position="677"/>
        <end position="708"/>
    </location>
</feature>
<gene>
    <name evidence="2" type="ORF">CTI12_AA411920</name>
</gene>
<feature type="region of interest" description="Disordered" evidence="1">
    <location>
        <begin position="870"/>
        <end position="906"/>
    </location>
</feature>
<comment type="caution">
    <text evidence="2">The sequence shown here is derived from an EMBL/GenBank/DDBJ whole genome shotgun (WGS) entry which is preliminary data.</text>
</comment>
<feature type="compositionally biased region" description="Polar residues" evidence="1">
    <location>
        <begin position="364"/>
        <end position="377"/>
    </location>
</feature>
<dbReference type="Proteomes" id="UP000245207">
    <property type="component" value="Unassembled WGS sequence"/>
</dbReference>
<evidence type="ECO:0000313" key="2">
    <source>
        <dbReference type="EMBL" id="PWA57061.1"/>
    </source>
</evidence>
<dbReference type="AlphaFoldDB" id="A0A2U1M739"/>
<evidence type="ECO:0000256" key="1">
    <source>
        <dbReference type="SAM" id="MobiDB-lite"/>
    </source>
</evidence>
<feature type="compositionally biased region" description="Polar residues" evidence="1">
    <location>
        <begin position="93"/>
        <end position="106"/>
    </location>
</feature>
<feature type="compositionally biased region" description="Basic residues" evidence="1">
    <location>
        <begin position="717"/>
        <end position="735"/>
    </location>
</feature>
<proteinExistence type="predicted"/>
<feature type="compositionally biased region" description="Polar residues" evidence="1">
    <location>
        <begin position="872"/>
        <end position="886"/>
    </location>
</feature>
<organism evidence="2 3">
    <name type="scientific">Artemisia annua</name>
    <name type="common">Sweet wormwood</name>
    <dbReference type="NCBI Taxonomy" id="35608"/>
    <lineage>
        <taxon>Eukaryota</taxon>
        <taxon>Viridiplantae</taxon>
        <taxon>Streptophyta</taxon>
        <taxon>Embryophyta</taxon>
        <taxon>Tracheophyta</taxon>
        <taxon>Spermatophyta</taxon>
        <taxon>Magnoliopsida</taxon>
        <taxon>eudicotyledons</taxon>
        <taxon>Gunneridae</taxon>
        <taxon>Pentapetalae</taxon>
        <taxon>asterids</taxon>
        <taxon>campanulids</taxon>
        <taxon>Asterales</taxon>
        <taxon>Asteraceae</taxon>
        <taxon>Asteroideae</taxon>
        <taxon>Anthemideae</taxon>
        <taxon>Artemisiinae</taxon>
        <taxon>Artemisia</taxon>
    </lineage>
</organism>
<dbReference type="PANTHER" id="PTHR34835">
    <property type="entry name" value="OS07G0283600 PROTEIN-RELATED"/>
    <property type="match status" value="1"/>
</dbReference>